<comment type="caution">
    <text evidence="2">The sequence shown here is derived from an EMBL/GenBank/DDBJ whole genome shotgun (WGS) entry which is preliminary data.</text>
</comment>
<evidence type="ECO:0000313" key="3">
    <source>
        <dbReference type="Proteomes" id="UP001056429"/>
    </source>
</evidence>
<keyword evidence="1" id="KW-0472">Membrane</keyword>
<feature type="transmembrane region" description="Helical" evidence="1">
    <location>
        <begin position="96"/>
        <end position="117"/>
    </location>
</feature>
<name>A0A9J6NXT5_9CLOT</name>
<reference evidence="2" key="1">
    <citation type="journal article" date="2021" name="mSystems">
        <title>Bacteria and Archaea Synergistically Convert Glycine Betaine to Biogenic Methane in the Formosa Cold Seep of the South China Sea.</title>
        <authorList>
            <person name="Li L."/>
            <person name="Zhang W."/>
            <person name="Zhang S."/>
            <person name="Song L."/>
            <person name="Sun Q."/>
            <person name="Zhang H."/>
            <person name="Xiang H."/>
            <person name="Dong X."/>
        </authorList>
    </citation>
    <scope>NUCLEOTIDE SEQUENCE</scope>
    <source>
        <strain evidence="2">ZWT</strain>
    </source>
</reference>
<gene>
    <name evidence="2" type="ORF">KDK92_03060</name>
</gene>
<keyword evidence="3" id="KW-1185">Reference proteome</keyword>
<dbReference type="AlphaFoldDB" id="A0A9J6NXT5"/>
<dbReference type="EMBL" id="JAGSOJ010000001">
    <property type="protein sequence ID" value="MCM1988705.1"/>
    <property type="molecule type" value="Genomic_DNA"/>
</dbReference>
<organism evidence="2 3">
    <name type="scientific">Oceanirhabdus seepicola</name>
    <dbReference type="NCBI Taxonomy" id="2828781"/>
    <lineage>
        <taxon>Bacteria</taxon>
        <taxon>Bacillati</taxon>
        <taxon>Bacillota</taxon>
        <taxon>Clostridia</taxon>
        <taxon>Eubacteriales</taxon>
        <taxon>Clostridiaceae</taxon>
        <taxon>Oceanirhabdus</taxon>
    </lineage>
</organism>
<keyword evidence="1" id="KW-1133">Transmembrane helix</keyword>
<evidence type="ECO:0000313" key="2">
    <source>
        <dbReference type="EMBL" id="MCM1988705.1"/>
    </source>
</evidence>
<accession>A0A9J6NXT5</accession>
<protein>
    <submittedName>
        <fullName evidence="2">Uncharacterized protein</fullName>
    </submittedName>
</protein>
<proteinExistence type="predicted"/>
<sequence length="122" mass="14074">MKTKTIEKVVEKVDEIKNKGRYIYWEYNGEEIEFDLKEIKKFLQDKKIIDEVEYIPQYFVVEVEEKEIKIPRQYIEEIVDEEFMIKRSRIKKTAKVAGAAISGVGVVAAGITAAALASKKSK</sequence>
<dbReference type="Proteomes" id="UP001056429">
    <property type="component" value="Unassembled WGS sequence"/>
</dbReference>
<dbReference type="RefSeq" id="WP_250857575.1">
    <property type="nucleotide sequence ID" value="NZ_JAGSOJ010000001.1"/>
</dbReference>
<keyword evidence="1" id="KW-0812">Transmembrane</keyword>
<reference evidence="2" key="2">
    <citation type="submission" date="2021-04" db="EMBL/GenBank/DDBJ databases">
        <authorList>
            <person name="Dong X."/>
        </authorList>
    </citation>
    <scope>NUCLEOTIDE SEQUENCE</scope>
    <source>
        <strain evidence="2">ZWT</strain>
    </source>
</reference>
<evidence type="ECO:0000256" key="1">
    <source>
        <dbReference type="SAM" id="Phobius"/>
    </source>
</evidence>